<dbReference type="Proteomes" id="UP000814140">
    <property type="component" value="Unassembled WGS sequence"/>
</dbReference>
<evidence type="ECO:0000313" key="1">
    <source>
        <dbReference type="EMBL" id="KAI0061107.1"/>
    </source>
</evidence>
<name>A0ACB8SYA1_9AGAM</name>
<sequence length="178" mass="20373">MRIYEHLYVYCVLISFSACYNLTFSLLYARDCMAKFPCHRSRSRVRPLGAGSQIISPVKRKRDRDPLLSLFARILKHLIPPRCLPSFSVRRTSGTTALSSVNSGSNSISCIARNVLRLYSRAPELKHASALCFAHRRRYGVIFGSREFERRGAHMGVLPFAQQIRRGYAVGRHRDLRD</sequence>
<accession>A0ACB8SYA1</accession>
<proteinExistence type="predicted"/>
<organism evidence="1 2">
    <name type="scientific">Artomyces pyxidatus</name>
    <dbReference type="NCBI Taxonomy" id="48021"/>
    <lineage>
        <taxon>Eukaryota</taxon>
        <taxon>Fungi</taxon>
        <taxon>Dikarya</taxon>
        <taxon>Basidiomycota</taxon>
        <taxon>Agaricomycotina</taxon>
        <taxon>Agaricomycetes</taxon>
        <taxon>Russulales</taxon>
        <taxon>Auriscalpiaceae</taxon>
        <taxon>Artomyces</taxon>
    </lineage>
</organism>
<reference evidence="1" key="1">
    <citation type="submission" date="2021-03" db="EMBL/GenBank/DDBJ databases">
        <authorList>
            <consortium name="DOE Joint Genome Institute"/>
            <person name="Ahrendt S."/>
            <person name="Looney B.P."/>
            <person name="Miyauchi S."/>
            <person name="Morin E."/>
            <person name="Drula E."/>
            <person name="Courty P.E."/>
            <person name="Chicoki N."/>
            <person name="Fauchery L."/>
            <person name="Kohler A."/>
            <person name="Kuo A."/>
            <person name="Labutti K."/>
            <person name="Pangilinan J."/>
            <person name="Lipzen A."/>
            <person name="Riley R."/>
            <person name="Andreopoulos W."/>
            <person name="He G."/>
            <person name="Johnson J."/>
            <person name="Barry K.W."/>
            <person name="Grigoriev I.V."/>
            <person name="Nagy L."/>
            <person name="Hibbett D."/>
            <person name="Henrissat B."/>
            <person name="Matheny P.B."/>
            <person name="Labbe J."/>
            <person name="Martin F."/>
        </authorList>
    </citation>
    <scope>NUCLEOTIDE SEQUENCE</scope>
    <source>
        <strain evidence="1">HHB10654</strain>
    </source>
</reference>
<evidence type="ECO:0000313" key="2">
    <source>
        <dbReference type="Proteomes" id="UP000814140"/>
    </source>
</evidence>
<gene>
    <name evidence="1" type="ORF">BV25DRAFT_793860</name>
</gene>
<comment type="caution">
    <text evidence="1">The sequence shown here is derived from an EMBL/GenBank/DDBJ whole genome shotgun (WGS) entry which is preliminary data.</text>
</comment>
<dbReference type="EMBL" id="MU277214">
    <property type="protein sequence ID" value="KAI0061107.1"/>
    <property type="molecule type" value="Genomic_DNA"/>
</dbReference>
<protein>
    <submittedName>
        <fullName evidence="1">Uncharacterized protein</fullName>
    </submittedName>
</protein>
<keyword evidence="2" id="KW-1185">Reference proteome</keyword>
<reference evidence="1" key="2">
    <citation type="journal article" date="2022" name="New Phytol.">
        <title>Evolutionary transition to the ectomycorrhizal habit in the genomes of a hyperdiverse lineage of mushroom-forming fungi.</title>
        <authorList>
            <person name="Looney B."/>
            <person name="Miyauchi S."/>
            <person name="Morin E."/>
            <person name="Drula E."/>
            <person name="Courty P.E."/>
            <person name="Kohler A."/>
            <person name="Kuo A."/>
            <person name="LaButti K."/>
            <person name="Pangilinan J."/>
            <person name="Lipzen A."/>
            <person name="Riley R."/>
            <person name="Andreopoulos W."/>
            <person name="He G."/>
            <person name="Johnson J."/>
            <person name="Nolan M."/>
            <person name="Tritt A."/>
            <person name="Barry K.W."/>
            <person name="Grigoriev I.V."/>
            <person name="Nagy L.G."/>
            <person name="Hibbett D."/>
            <person name="Henrissat B."/>
            <person name="Matheny P.B."/>
            <person name="Labbe J."/>
            <person name="Martin F.M."/>
        </authorList>
    </citation>
    <scope>NUCLEOTIDE SEQUENCE</scope>
    <source>
        <strain evidence="1">HHB10654</strain>
    </source>
</reference>